<dbReference type="Pfam" id="PF00071">
    <property type="entry name" value="Ras"/>
    <property type="match status" value="1"/>
</dbReference>
<gene>
    <name evidence="1" type="ORF">EVOR1521_LOCUS29281</name>
</gene>
<dbReference type="InterPro" id="IPR050209">
    <property type="entry name" value="Rab_GTPases_membrane_traffic"/>
</dbReference>
<dbReference type="CDD" id="cd00154">
    <property type="entry name" value="Rab"/>
    <property type="match status" value="1"/>
</dbReference>
<dbReference type="GO" id="GO:0003924">
    <property type="term" value="F:GTPase activity"/>
    <property type="evidence" value="ECO:0007669"/>
    <property type="project" value="InterPro"/>
</dbReference>
<dbReference type="FunFam" id="3.40.50.300:FF:001447">
    <property type="entry name" value="Ras-related protein Rab-1B"/>
    <property type="match status" value="1"/>
</dbReference>
<name>A0AA36JL72_9DINO</name>
<reference evidence="1" key="1">
    <citation type="submission" date="2023-08" db="EMBL/GenBank/DDBJ databases">
        <authorList>
            <person name="Chen Y."/>
            <person name="Shah S."/>
            <person name="Dougan E. K."/>
            <person name="Thang M."/>
            <person name="Chan C."/>
        </authorList>
    </citation>
    <scope>NUCLEOTIDE SEQUENCE</scope>
</reference>
<dbReference type="PRINTS" id="PR00449">
    <property type="entry name" value="RASTRNSFRMNG"/>
</dbReference>
<dbReference type="SUPFAM" id="SSF52540">
    <property type="entry name" value="P-loop containing nucleoside triphosphate hydrolases"/>
    <property type="match status" value="1"/>
</dbReference>
<dbReference type="Gene3D" id="3.40.50.300">
    <property type="entry name" value="P-loop containing nucleotide triphosphate hydrolases"/>
    <property type="match status" value="1"/>
</dbReference>
<accession>A0AA36JL72</accession>
<evidence type="ECO:0000313" key="2">
    <source>
        <dbReference type="Proteomes" id="UP001178507"/>
    </source>
</evidence>
<dbReference type="InterPro" id="IPR001806">
    <property type="entry name" value="Small_GTPase"/>
</dbReference>
<evidence type="ECO:0008006" key="3">
    <source>
        <dbReference type="Google" id="ProtNLM"/>
    </source>
</evidence>
<comment type="caution">
    <text evidence="1">The sequence shown here is derived from an EMBL/GenBank/DDBJ whole genome shotgun (WGS) entry which is preliminary data.</text>
</comment>
<dbReference type="PROSITE" id="PS51419">
    <property type="entry name" value="RAB"/>
    <property type="match status" value="1"/>
</dbReference>
<dbReference type="GO" id="GO:0005525">
    <property type="term" value="F:GTP binding"/>
    <property type="evidence" value="ECO:0007669"/>
    <property type="project" value="InterPro"/>
</dbReference>
<sequence>MAYSVRVFQLSGALLGEVDLPETALVGDILPLVEDRAQKRMRRQLLFQGTVLKNDQPIKSLGPAAGPLELQLVCQALRVQRLAEMPEDYEMLHFGLCGENSVGKSSFLKRYVEECFQLKKICNYGVEFKTAKLLAEDVPVKLFLWDWPAGHVNIRPTPKVFFNQKTAVMLVMDVTNPDCLEDVDHWLNVMKANSIPTKLLIGNKVDLGRRIDSAAAEKFAEERGLVYFETSAKDGTGVEEAVDFAIFDALEKMTPRVKRAPRTLRSPCDAYVAPEKGGAGALQPDLSRFRFGAGANPPAAKALGPPLSGPEREVRTALEAAQDSGGADAGRRALSVRGGRKNALGYQL</sequence>
<evidence type="ECO:0000313" key="1">
    <source>
        <dbReference type="EMBL" id="CAJ1407637.1"/>
    </source>
</evidence>
<dbReference type="InterPro" id="IPR027417">
    <property type="entry name" value="P-loop_NTPase"/>
</dbReference>
<dbReference type="SMART" id="SM00174">
    <property type="entry name" value="RHO"/>
    <property type="match status" value="1"/>
</dbReference>
<keyword evidence="2" id="KW-1185">Reference proteome</keyword>
<dbReference type="AlphaFoldDB" id="A0AA36JL72"/>
<organism evidence="1 2">
    <name type="scientific">Effrenium voratum</name>
    <dbReference type="NCBI Taxonomy" id="2562239"/>
    <lineage>
        <taxon>Eukaryota</taxon>
        <taxon>Sar</taxon>
        <taxon>Alveolata</taxon>
        <taxon>Dinophyceae</taxon>
        <taxon>Suessiales</taxon>
        <taxon>Symbiodiniaceae</taxon>
        <taxon>Effrenium</taxon>
    </lineage>
</organism>
<protein>
    <recommendedName>
        <fullName evidence="3">GTP-binding protein</fullName>
    </recommendedName>
</protein>
<proteinExistence type="predicted"/>
<dbReference type="EMBL" id="CAUJNA010003683">
    <property type="protein sequence ID" value="CAJ1407637.1"/>
    <property type="molecule type" value="Genomic_DNA"/>
</dbReference>
<dbReference type="PANTHER" id="PTHR47979">
    <property type="entry name" value="DRAB11-RELATED"/>
    <property type="match status" value="1"/>
</dbReference>
<dbReference type="SMART" id="SM00175">
    <property type="entry name" value="RAB"/>
    <property type="match status" value="1"/>
</dbReference>
<dbReference type="Proteomes" id="UP001178507">
    <property type="component" value="Unassembled WGS sequence"/>
</dbReference>